<gene>
    <name evidence="2" type="ORF">PanWU01x14_180300</name>
</gene>
<dbReference type="EMBL" id="JXTB01000169">
    <property type="protein sequence ID" value="PON56617.1"/>
    <property type="molecule type" value="Genomic_DNA"/>
</dbReference>
<dbReference type="AlphaFoldDB" id="A0A2P5C6F8"/>
<keyword evidence="3" id="KW-1185">Reference proteome</keyword>
<protein>
    <submittedName>
        <fullName evidence="2">Uncharacterized protein</fullName>
    </submittedName>
</protein>
<accession>A0A2P5C6F8</accession>
<sequence>LLVTQPQPATLNASTSSFSLLGSRSPLANSPSSPQAQPATYPRRQARRLLNRLSSRSPPLFSRLLTSALHLCTSALRISPTLLVSLSKTPTQLTELSFSLTR</sequence>
<name>A0A2P5C6F8_PARAD</name>
<organism evidence="2 3">
    <name type="scientific">Parasponia andersonii</name>
    <name type="common">Sponia andersonii</name>
    <dbReference type="NCBI Taxonomy" id="3476"/>
    <lineage>
        <taxon>Eukaryota</taxon>
        <taxon>Viridiplantae</taxon>
        <taxon>Streptophyta</taxon>
        <taxon>Embryophyta</taxon>
        <taxon>Tracheophyta</taxon>
        <taxon>Spermatophyta</taxon>
        <taxon>Magnoliopsida</taxon>
        <taxon>eudicotyledons</taxon>
        <taxon>Gunneridae</taxon>
        <taxon>Pentapetalae</taxon>
        <taxon>rosids</taxon>
        <taxon>fabids</taxon>
        <taxon>Rosales</taxon>
        <taxon>Cannabaceae</taxon>
        <taxon>Parasponia</taxon>
    </lineage>
</organism>
<dbReference type="Proteomes" id="UP000237105">
    <property type="component" value="Unassembled WGS sequence"/>
</dbReference>
<comment type="caution">
    <text evidence="2">The sequence shown here is derived from an EMBL/GenBank/DDBJ whole genome shotgun (WGS) entry which is preliminary data.</text>
</comment>
<feature type="compositionally biased region" description="Polar residues" evidence="1">
    <location>
        <begin position="28"/>
        <end position="38"/>
    </location>
</feature>
<feature type="non-terminal residue" evidence="2">
    <location>
        <position position="1"/>
    </location>
</feature>
<reference evidence="3" key="1">
    <citation type="submission" date="2016-06" db="EMBL/GenBank/DDBJ databases">
        <title>Parallel loss of symbiosis genes in relatives of nitrogen-fixing non-legume Parasponia.</title>
        <authorList>
            <person name="Van Velzen R."/>
            <person name="Holmer R."/>
            <person name="Bu F."/>
            <person name="Rutten L."/>
            <person name="Van Zeijl A."/>
            <person name="Liu W."/>
            <person name="Santuari L."/>
            <person name="Cao Q."/>
            <person name="Sharma T."/>
            <person name="Shen D."/>
            <person name="Roswanjaya Y."/>
            <person name="Wardhani T."/>
            <person name="Kalhor M.S."/>
            <person name="Jansen J."/>
            <person name="Van den Hoogen J."/>
            <person name="Gungor B."/>
            <person name="Hartog M."/>
            <person name="Hontelez J."/>
            <person name="Verver J."/>
            <person name="Yang W.-C."/>
            <person name="Schijlen E."/>
            <person name="Repin R."/>
            <person name="Schilthuizen M."/>
            <person name="Schranz E."/>
            <person name="Heidstra R."/>
            <person name="Miyata K."/>
            <person name="Fedorova E."/>
            <person name="Kohlen W."/>
            <person name="Bisseling T."/>
            <person name="Smit S."/>
            <person name="Geurts R."/>
        </authorList>
    </citation>
    <scope>NUCLEOTIDE SEQUENCE [LARGE SCALE GENOMIC DNA]</scope>
    <source>
        <strain evidence="3">cv. WU1-14</strain>
    </source>
</reference>
<evidence type="ECO:0000313" key="3">
    <source>
        <dbReference type="Proteomes" id="UP000237105"/>
    </source>
</evidence>
<proteinExistence type="predicted"/>
<evidence type="ECO:0000256" key="1">
    <source>
        <dbReference type="SAM" id="MobiDB-lite"/>
    </source>
</evidence>
<feature type="region of interest" description="Disordered" evidence="1">
    <location>
        <begin position="22"/>
        <end position="42"/>
    </location>
</feature>
<evidence type="ECO:0000313" key="2">
    <source>
        <dbReference type="EMBL" id="PON56617.1"/>
    </source>
</evidence>